<reference evidence="2 3" key="1">
    <citation type="submission" date="2019-10" db="EMBL/GenBank/DDBJ databases">
        <authorList>
            <person name="Wolf R A."/>
        </authorList>
    </citation>
    <scope>NUCLEOTIDE SEQUENCE [LARGE SCALE GENOMIC DNA]</scope>
    <source>
        <strain evidence="2">Collinsella_aerofaciens_AK_138A</strain>
    </source>
</reference>
<feature type="transmembrane region" description="Helical" evidence="1">
    <location>
        <begin position="81"/>
        <end position="99"/>
    </location>
</feature>
<feature type="transmembrane region" description="Helical" evidence="1">
    <location>
        <begin position="248"/>
        <end position="268"/>
    </location>
</feature>
<feature type="transmembrane region" description="Helical" evidence="1">
    <location>
        <begin position="137"/>
        <end position="158"/>
    </location>
</feature>
<feature type="transmembrane region" description="Helical" evidence="1">
    <location>
        <begin position="377"/>
        <end position="396"/>
    </location>
</feature>
<keyword evidence="1" id="KW-0812">Transmembrane</keyword>
<feature type="transmembrane region" description="Helical" evidence="1">
    <location>
        <begin position="24"/>
        <end position="45"/>
    </location>
</feature>
<dbReference type="Proteomes" id="UP000330807">
    <property type="component" value="Unassembled WGS sequence"/>
</dbReference>
<keyword evidence="1" id="KW-1133">Transmembrane helix</keyword>
<proteinExistence type="predicted"/>
<evidence type="ECO:0000256" key="1">
    <source>
        <dbReference type="SAM" id="Phobius"/>
    </source>
</evidence>
<evidence type="ECO:0000313" key="3">
    <source>
        <dbReference type="Proteomes" id="UP000330807"/>
    </source>
</evidence>
<keyword evidence="1" id="KW-0472">Membrane</keyword>
<gene>
    <name evidence="2" type="ORF">LMKDKBCB_01239</name>
</gene>
<feature type="transmembrane region" description="Helical" evidence="1">
    <location>
        <begin position="179"/>
        <end position="200"/>
    </location>
</feature>
<organism evidence="2 3">
    <name type="scientific">Collinsella aerofaciens</name>
    <dbReference type="NCBI Taxonomy" id="74426"/>
    <lineage>
        <taxon>Bacteria</taxon>
        <taxon>Bacillati</taxon>
        <taxon>Actinomycetota</taxon>
        <taxon>Coriobacteriia</taxon>
        <taxon>Coriobacteriales</taxon>
        <taxon>Coriobacteriaceae</taxon>
        <taxon>Collinsella</taxon>
    </lineage>
</organism>
<accession>A0A5K1IQ76</accession>
<feature type="transmembrane region" description="Helical" evidence="1">
    <location>
        <begin position="337"/>
        <end position="365"/>
    </location>
</feature>
<feature type="transmembrane region" description="Helical" evidence="1">
    <location>
        <begin position="111"/>
        <end position="131"/>
    </location>
</feature>
<feature type="transmembrane region" description="Helical" evidence="1">
    <location>
        <begin position="52"/>
        <end position="69"/>
    </location>
</feature>
<evidence type="ECO:0008006" key="4">
    <source>
        <dbReference type="Google" id="ProtNLM"/>
    </source>
</evidence>
<evidence type="ECO:0000313" key="2">
    <source>
        <dbReference type="EMBL" id="VWL90157.1"/>
    </source>
</evidence>
<feature type="transmembrane region" description="Helical" evidence="1">
    <location>
        <begin position="206"/>
        <end position="236"/>
    </location>
</feature>
<dbReference type="EMBL" id="CABWIH010000027">
    <property type="protein sequence ID" value="VWL90157.1"/>
    <property type="molecule type" value="Genomic_DNA"/>
</dbReference>
<name>A0A5K1IQ76_9ACTN</name>
<sequence length="423" mass="46804">MLPRCHLKAERACAIDFDIRLSEVAWLICFNLLVFQSSLKAWFPLAGYFDEGATLCMLAAAISASFGRLSVSEHRISSVELLSLVFLAVLVFIGVLGNFQSRIQLDAKPILIDVFACIKFVLLYLSGIVVMRGKRRLYKLVIIEIKFLLLMMVPFAALNQFMDLGMRFDLRNGLHSFQFIFIHPGTYAEILAGFVLLLMVESEKNRGWIVLSLFLMVLSLRSTAIAFVACVVILCLNGSKKSARLGQLGLIILAAIYLGWSQIQYYYVVTDGSARAMLTSVSLDLAARYAPIGSGFATFASNITAQPGYYSLLYYQYGLNVVNGLVPGDISFLSDTFWPIIIGQFGWLGLISFLSCIAVLFFGRLRFNSKRAVSGKLVILFFAYLLLASLGSTAFFHPASALFTISFAIANAEQLARASVCNR</sequence>
<dbReference type="AlphaFoldDB" id="A0A5K1IQ76"/>
<protein>
    <recommendedName>
        <fullName evidence="4">O-antigen ligase domain-containing protein</fullName>
    </recommendedName>
</protein>